<proteinExistence type="inferred from homology"/>
<evidence type="ECO:0000256" key="1">
    <source>
        <dbReference type="ARBA" id="ARBA00010838"/>
    </source>
</evidence>
<dbReference type="GO" id="GO:0016052">
    <property type="term" value="P:carbohydrate catabolic process"/>
    <property type="evidence" value="ECO:0007669"/>
    <property type="project" value="TreeGrafter"/>
</dbReference>
<comment type="similarity">
    <text evidence="1 4">Belongs to the glycosyl hydrolase 1 family.</text>
</comment>
<evidence type="ECO:0000313" key="6">
    <source>
        <dbReference type="Proteomes" id="UP000288197"/>
    </source>
</evidence>
<evidence type="ECO:0000256" key="2">
    <source>
        <dbReference type="ARBA" id="ARBA00022801"/>
    </source>
</evidence>
<dbReference type="OrthoDB" id="1637462at2"/>
<dbReference type="InterPro" id="IPR017853">
    <property type="entry name" value="GH"/>
</dbReference>
<dbReference type="PANTHER" id="PTHR10353">
    <property type="entry name" value="GLYCOSYL HYDROLASE"/>
    <property type="match status" value="1"/>
</dbReference>
<dbReference type="EMBL" id="NGJX01000004">
    <property type="protein sequence ID" value="RSU02643.1"/>
    <property type="molecule type" value="Genomic_DNA"/>
</dbReference>
<comment type="caution">
    <text evidence="5">The sequence shown here is derived from an EMBL/GenBank/DDBJ whole genome shotgun (WGS) entry which is preliminary data.</text>
</comment>
<dbReference type="InterPro" id="IPR001360">
    <property type="entry name" value="Glyco_hydro_1"/>
</dbReference>
<name>A0A369B0U6_9ENTE</name>
<dbReference type="AlphaFoldDB" id="A0A369B0U6"/>
<dbReference type="Pfam" id="PF00232">
    <property type="entry name" value="Glyco_hydro_1"/>
    <property type="match status" value="1"/>
</dbReference>
<protein>
    <submittedName>
        <fullName evidence="5">6-phospho-beta-glucosidase</fullName>
    </submittedName>
</protein>
<dbReference type="SUPFAM" id="SSF51445">
    <property type="entry name" value="(Trans)glycosidases"/>
    <property type="match status" value="1"/>
</dbReference>
<evidence type="ECO:0000313" key="5">
    <source>
        <dbReference type="EMBL" id="RSU02643.1"/>
    </source>
</evidence>
<dbReference type="FunFam" id="3.20.20.80:FF:000004">
    <property type="entry name" value="Beta-glucosidase 6-phospho-beta-glucosidase"/>
    <property type="match status" value="1"/>
</dbReference>
<dbReference type="RefSeq" id="WP_114289201.1">
    <property type="nucleotide sequence ID" value="NZ_CP081459.1"/>
</dbReference>
<dbReference type="PROSITE" id="PS00653">
    <property type="entry name" value="GLYCOSYL_HYDROL_F1_2"/>
    <property type="match status" value="1"/>
</dbReference>
<gene>
    <name evidence="5" type="ORF">CBF32_05080</name>
</gene>
<dbReference type="Gene3D" id="3.20.20.80">
    <property type="entry name" value="Glycosidases"/>
    <property type="match status" value="1"/>
</dbReference>
<dbReference type="GeneID" id="63146016"/>
<dbReference type="InterPro" id="IPR033132">
    <property type="entry name" value="GH_1_N_CS"/>
</dbReference>
<dbReference type="PRINTS" id="PR00131">
    <property type="entry name" value="GLHYDRLASE1"/>
</dbReference>
<keyword evidence="6" id="KW-1185">Reference proteome</keyword>
<sequence>MSFPKNFLWGGATAANQAEGAWNVDGKGASISDHNRAGSRTSSTRRTFDKVINTDEYYYPSHTGIDMFHRYKEDIALFAEMGFKVYRLSIAWTRIFPNGDETEPNEAGLQFYDELFDELIKHNIEPLVTISHFELPYHLGETYDGFLDKRTIDFYERYAVTLFKRYKDKVKYWLTFNEINFGTLEHGKRINGLFNREYTVEEQYQALHNVFVASSKAVIAGHAINPDFKIGCMLAYITMYPKTCKPEDVLKTQEANDHLNYFCGDVQVKGKYPYFMTRFFKKENIDLKSSSEEMALISEGTVDYYTFSYYMSTCITSDIDERNDKTGGNLFGGVSNEYLETSDWGWQIDPVGLRYTLNQIYSRYEVPLMVVENGLGAFDKVEADGTINDDYRIEYFKKHIEEMSNAIDDGVNLIGYTPWGCIDLISAGTGEMSKRYGFIYVDRDDEGNGSLDRTPKKSFYWYQKVIETNGAEL</sequence>
<organism evidence="5 6">
    <name type="scientific">Vagococcus fluvialis</name>
    <dbReference type="NCBI Taxonomy" id="2738"/>
    <lineage>
        <taxon>Bacteria</taxon>
        <taxon>Bacillati</taxon>
        <taxon>Bacillota</taxon>
        <taxon>Bacilli</taxon>
        <taxon>Lactobacillales</taxon>
        <taxon>Enterococcaceae</taxon>
        <taxon>Vagococcus</taxon>
    </lineage>
</organism>
<keyword evidence="2" id="KW-0378">Hydrolase</keyword>
<keyword evidence="3" id="KW-0326">Glycosidase</keyword>
<dbReference type="GO" id="GO:0008422">
    <property type="term" value="F:beta-glucosidase activity"/>
    <property type="evidence" value="ECO:0007669"/>
    <property type="project" value="TreeGrafter"/>
</dbReference>
<accession>A0A369B0U6</accession>
<evidence type="ECO:0000256" key="4">
    <source>
        <dbReference type="RuleBase" id="RU003690"/>
    </source>
</evidence>
<dbReference type="PANTHER" id="PTHR10353:SF122">
    <property type="entry name" value="6-PHOSPHO-BETA-GLUCOSIDASE ASCB-RELATED"/>
    <property type="match status" value="1"/>
</dbReference>
<dbReference type="Proteomes" id="UP000288197">
    <property type="component" value="Unassembled WGS sequence"/>
</dbReference>
<reference evidence="5 6" key="1">
    <citation type="submission" date="2017-05" db="EMBL/GenBank/DDBJ databases">
        <title>Vagococcus spp. assemblies.</title>
        <authorList>
            <person name="Gulvik C.A."/>
        </authorList>
    </citation>
    <scope>NUCLEOTIDE SEQUENCE [LARGE SCALE GENOMIC DNA]</scope>
    <source>
        <strain evidence="5 6">NCFB 2497</strain>
    </source>
</reference>
<dbReference type="GO" id="GO:0005829">
    <property type="term" value="C:cytosol"/>
    <property type="evidence" value="ECO:0007669"/>
    <property type="project" value="TreeGrafter"/>
</dbReference>
<evidence type="ECO:0000256" key="3">
    <source>
        <dbReference type="ARBA" id="ARBA00023295"/>
    </source>
</evidence>